<comment type="caution">
    <text evidence="1">The sequence shown here is derived from an EMBL/GenBank/DDBJ whole genome shotgun (WGS) entry which is preliminary data.</text>
</comment>
<proteinExistence type="predicted"/>
<evidence type="ECO:0000313" key="2">
    <source>
        <dbReference type="Proteomes" id="UP001241926"/>
    </source>
</evidence>
<gene>
    <name evidence="1" type="ORF">QNN03_36505</name>
</gene>
<accession>A0ABT7JC49</accession>
<dbReference type="EMBL" id="JASJUS010000062">
    <property type="protein sequence ID" value="MDL2081942.1"/>
    <property type="molecule type" value="Genomic_DNA"/>
</dbReference>
<dbReference type="RefSeq" id="WP_285437115.1">
    <property type="nucleotide sequence ID" value="NZ_JASJUS010000062.1"/>
</dbReference>
<name>A0ABT7JC49_9ACTN</name>
<keyword evidence="2" id="KW-1185">Reference proteome</keyword>
<organism evidence="1 2">
    <name type="scientific">Streptomyces fuscus</name>
    <dbReference type="NCBI Taxonomy" id="3048495"/>
    <lineage>
        <taxon>Bacteria</taxon>
        <taxon>Bacillati</taxon>
        <taxon>Actinomycetota</taxon>
        <taxon>Actinomycetes</taxon>
        <taxon>Kitasatosporales</taxon>
        <taxon>Streptomycetaceae</taxon>
        <taxon>Streptomyces</taxon>
    </lineage>
</organism>
<protein>
    <submittedName>
        <fullName evidence="1">Uncharacterized protein</fullName>
    </submittedName>
</protein>
<reference evidence="1 2" key="1">
    <citation type="submission" date="2023-05" db="EMBL/GenBank/DDBJ databases">
        <title>Streptomyces fuscus sp. nov., a brown-black pigment producing actinomyces isolated from dry sand of Sea duck farm.</title>
        <authorList>
            <person name="Xie J."/>
            <person name="Shen N."/>
        </authorList>
    </citation>
    <scope>NUCLEOTIDE SEQUENCE [LARGE SCALE GENOMIC DNA]</scope>
    <source>
        <strain evidence="1 2">GXMU-J15</strain>
    </source>
</reference>
<evidence type="ECO:0000313" key="1">
    <source>
        <dbReference type="EMBL" id="MDL2081942.1"/>
    </source>
</evidence>
<sequence length="348" mass="36807">MDVFVCAGCEAPLSAPVFRVALPVHAHHSSWHELLPPLMEQGTYAVDPLPSGPPYRRRQEIEEDEAAARGVYAPEYSVSFGAAGRIALAPGDSRGTVLIPERCDGYCVGLDGRDGPNLACERCASAVGTRVDDCGMWQAVWLEPGAVRRVASVGGPAPVDPVPGVRPRPPVEPGGGWDGRWVAAVAVALAHLVVAAEGDPVTFPAGGLLAETFARGADAVLPTGPVRKSVGLAGPGVPVSGHDIALVPRDPVTGEPWRPSADVPVAPLSAEVWAYLAEPSETSPLPASGTLPPGVLRDDYPLPPHPAYTFEMDRRIFLHTLARHPAVRRPRIRAVYGRVLAGRNQLWL</sequence>
<dbReference type="Proteomes" id="UP001241926">
    <property type="component" value="Unassembled WGS sequence"/>
</dbReference>